<dbReference type="Gene3D" id="2.80.10.50">
    <property type="match status" value="1"/>
</dbReference>
<organism evidence="3 4">
    <name type="scientific">Tenggerimyces flavus</name>
    <dbReference type="NCBI Taxonomy" id="1708749"/>
    <lineage>
        <taxon>Bacteria</taxon>
        <taxon>Bacillati</taxon>
        <taxon>Actinomycetota</taxon>
        <taxon>Actinomycetes</taxon>
        <taxon>Propionibacteriales</taxon>
        <taxon>Nocardioidaceae</taxon>
        <taxon>Tenggerimyces</taxon>
    </lineage>
</organism>
<keyword evidence="3" id="KW-0255">Endonuclease</keyword>
<dbReference type="EMBL" id="JBHRZH010000018">
    <property type="protein sequence ID" value="MFC3763396.1"/>
    <property type="molecule type" value="Genomic_DNA"/>
</dbReference>
<evidence type="ECO:0000259" key="2">
    <source>
        <dbReference type="Pfam" id="PF03372"/>
    </source>
</evidence>
<dbReference type="InterPro" id="IPR005135">
    <property type="entry name" value="Endo/exonuclease/phosphatase"/>
</dbReference>
<gene>
    <name evidence="3" type="ORF">ACFOUW_21335</name>
</gene>
<keyword evidence="1" id="KW-0732">Signal</keyword>
<feature type="signal peptide" evidence="1">
    <location>
        <begin position="1"/>
        <end position="24"/>
    </location>
</feature>
<evidence type="ECO:0000256" key="1">
    <source>
        <dbReference type="SAM" id="SignalP"/>
    </source>
</evidence>
<name>A0ABV7YDU4_9ACTN</name>
<dbReference type="SUPFAM" id="SSF56219">
    <property type="entry name" value="DNase I-like"/>
    <property type="match status" value="1"/>
</dbReference>
<proteinExistence type="predicted"/>
<dbReference type="SUPFAM" id="SSF50405">
    <property type="entry name" value="Actin-crosslinking proteins"/>
    <property type="match status" value="1"/>
</dbReference>
<dbReference type="RefSeq" id="WP_372442329.1">
    <property type="nucleotide sequence ID" value="NZ_JAFBCM010000001.1"/>
</dbReference>
<feature type="domain" description="Endonuclease/exonuclease/phosphatase" evidence="2">
    <location>
        <begin position="201"/>
        <end position="461"/>
    </location>
</feature>
<keyword evidence="3" id="KW-0378">Hydrolase</keyword>
<dbReference type="CDD" id="cd00257">
    <property type="entry name" value="beta-trefoil_FSCN-like"/>
    <property type="match status" value="1"/>
</dbReference>
<feature type="chain" id="PRO_5046438104" evidence="1">
    <location>
        <begin position="25"/>
        <end position="471"/>
    </location>
</feature>
<dbReference type="GO" id="GO:0004519">
    <property type="term" value="F:endonuclease activity"/>
    <property type="evidence" value="ECO:0007669"/>
    <property type="project" value="UniProtKB-KW"/>
</dbReference>
<protein>
    <submittedName>
        <fullName evidence="3">Endonuclease/exonuclease/phosphatase family protein</fullName>
    </submittedName>
</protein>
<evidence type="ECO:0000313" key="3">
    <source>
        <dbReference type="EMBL" id="MFC3763396.1"/>
    </source>
</evidence>
<reference evidence="4" key="1">
    <citation type="journal article" date="2019" name="Int. J. Syst. Evol. Microbiol.">
        <title>The Global Catalogue of Microorganisms (GCM) 10K type strain sequencing project: providing services to taxonomists for standard genome sequencing and annotation.</title>
        <authorList>
            <consortium name="The Broad Institute Genomics Platform"/>
            <consortium name="The Broad Institute Genome Sequencing Center for Infectious Disease"/>
            <person name="Wu L."/>
            <person name="Ma J."/>
        </authorList>
    </citation>
    <scope>NUCLEOTIDE SEQUENCE [LARGE SCALE GENOMIC DNA]</scope>
    <source>
        <strain evidence="4">CGMCC 4.7241</strain>
    </source>
</reference>
<comment type="caution">
    <text evidence="3">The sequence shown here is derived from an EMBL/GenBank/DDBJ whole genome shotgun (WGS) entry which is preliminary data.</text>
</comment>
<keyword evidence="4" id="KW-1185">Reference proteome</keyword>
<dbReference type="Gene3D" id="3.60.10.10">
    <property type="entry name" value="Endonuclease/exonuclease/phosphatase"/>
    <property type="match status" value="1"/>
</dbReference>
<dbReference type="Pfam" id="PF03372">
    <property type="entry name" value="Exo_endo_phos"/>
    <property type="match status" value="1"/>
</dbReference>
<evidence type="ECO:0000313" key="4">
    <source>
        <dbReference type="Proteomes" id="UP001595699"/>
    </source>
</evidence>
<dbReference type="Proteomes" id="UP001595699">
    <property type="component" value="Unassembled WGS sequence"/>
</dbReference>
<keyword evidence="3" id="KW-0540">Nuclease</keyword>
<dbReference type="InterPro" id="IPR036691">
    <property type="entry name" value="Endo/exonu/phosph_ase_sf"/>
</dbReference>
<dbReference type="InterPro" id="IPR008999">
    <property type="entry name" value="Actin-crosslinking"/>
</dbReference>
<accession>A0ABV7YDU4</accession>
<sequence length="471" mass="49718">MRSLAFALAAGLVLAGLHATTAHAADPPAAARQEWSIRAVANSRYVTTEISKVGADASMLRARGANAGAWERYTLHNANDSDGSTFSIKSLANGKFVTVEANYPGAYQGLLRARSDSVGAWERFRLEDGGDSDPTTVAIWSFGAARYVTTEVNAAGEDAGMLRARSTTVGGWERFVLTDLTAPPPPTTDQPTPSAGTVSVMSWNVCAANNAACDFFHTPGGPMASAVATQATSAGFAADAVLLQEVCETHAPLVEQELERRSGRAWSVRFAPSYERLPNLTPVVLVQKACQRDTAGAARGSFGIALAVPAENAWYHWYPLPSPPATVASPQEQRVAVCATVESRKLHVCAAHFSAGHPTLPPADDFRPEQAQALLQRVAKSGYTSIFGGDLNLSPPDDAEGDEPKSALVPLYAAYEECDQSAHGGARDGRPTFGSLKLDYVFGPPSATFACRVGATGQSDHEPIFATVSIP</sequence>